<sequence>MNKMKVLTLTAKCGMGHFQCAKAIEEQLKKDFYLADVECVDIYEIKFDDKTELFYKCYNIIVESGNLLYNLAYKKITKNNQNPALTKIMSKILLDDFSRFIEIKNPDIVISTYSFTSQLMSLYKEKTGSQIPLITWITDVKPHNGWVNFNTDKYIIADEVTKKELQKLGIDVNKIKIGGIPISNKFDFEISKNKNNKKNILVMGGGLGLLPKKMKFYEKLASLPDVEVTIVTGKNKKLYHKLIDKFPTLNILGYVNNIDYLMQNSDILLTKAGGITTFEAIYNETPMIVFKPFLEQEVHNAEYISNKEIGYVLPSKMKRCQKDIDLILEIVENDDLLEDMKYNIRKIKNGIDSNVLEETILEESVQKC</sequence>
<evidence type="ECO:0000313" key="8">
    <source>
        <dbReference type="Proteomes" id="UP000007468"/>
    </source>
</evidence>
<evidence type="ECO:0000256" key="1">
    <source>
        <dbReference type="ARBA" id="ARBA00004370"/>
    </source>
</evidence>
<dbReference type="STRING" id="546269.HMPREF0389_00538"/>
<dbReference type="GO" id="GO:0009247">
    <property type="term" value="P:glycolipid biosynthetic process"/>
    <property type="evidence" value="ECO:0007669"/>
    <property type="project" value="InterPro"/>
</dbReference>
<feature type="domain" description="Glycosyl transferase family 28 C-terminal" evidence="5">
    <location>
        <begin position="200"/>
        <end position="343"/>
    </location>
</feature>
<evidence type="ECO:0000256" key="3">
    <source>
        <dbReference type="ARBA" id="ARBA00022676"/>
    </source>
</evidence>
<name>D6GSI0_FILAD</name>
<dbReference type="PATRIC" id="fig|546269.5.peg.109"/>
<dbReference type="Proteomes" id="UP000007468">
    <property type="component" value="Chromosome"/>
</dbReference>
<dbReference type="Pfam" id="PF06925">
    <property type="entry name" value="MGDG_synth"/>
    <property type="match status" value="1"/>
</dbReference>
<keyword evidence="3" id="KW-0328">Glycosyltransferase</keyword>
<dbReference type="Pfam" id="PF04101">
    <property type="entry name" value="Glyco_tran_28_C"/>
    <property type="match status" value="1"/>
</dbReference>
<dbReference type="SUPFAM" id="SSF53756">
    <property type="entry name" value="UDP-Glycosyltransferase/glycogen phosphorylase"/>
    <property type="match status" value="1"/>
</dbReference>
<keyword evidence="4" id="KW-0808">Transferase</keyword>
<gene>
    <name evidence="7" type="ordered locus">HMPREF0389_00538</name>
</gene>
<dbReference type="GO" id="GO:0016758">
    <property type="term" value="F:hexosyltransferase activity"/>
    <property type="evidence" value="ECO:0007669"/>
    <property type="project" value="InterPro"/>
</dbReference>
<dbReference type="InterPro" id="IPR007235">
    <property type="entry name" value="Glyco_trans_28_C"/>
</dbReference>
<evidence type="ECO:0000259" key="6">
    <source>
        <dbReference type="Pfam" id="PF06925"/>
    </source>
</evidence>
<dbReference type="CAZy" id="GT28">
    <property type="family name" value="Glycosyltransferase Family 28"/>
</dbReference>
<dbReference type="eggNOG" id="COG0707">
    <property type="taxonomic scope" value="Bacteria"/>
</dbReference>
<reference evidence="8" key="1">
    <citation type="submission" date="2010-12" db="EMBL/GenBank/DDBJ databases">
        <title>The genome sequence of Filifactor alocis strain ATCC 35896.</title>
        <authorList>
            <consortium name="The Broad Institute Genome Sequencing Platform"/>
            <person name="Ward D."/>
            <person name="Earl A."/>
            <person name="Feldgarden M."/>
            <person name="Young S.K."/>
            <person name="Gargeya S."/>
            <person name="Zeng Q."/>
            <person name="Alvarado L."/>
            <person name="Berlin A."/>
            <person name="Bochicchio J."/>
            <person name="Chapman S.B."/>
            <person name="Chen Z."/>
            <person name="Freedman E."/>
            <person name="Gellesch M."/>
            <person name="Goldberg J."/>
            <person name="Griggs A."/>
            <person name="Gujja S."/>
            <person name="Heilman E."/>
            <person name="Heiman D."/>
            <person name="Howarth C."/>
            <person name="Mehta T."/>
            <person name="Neiman D."/>
            <person name="Pearson M."/>
            <person name="Roberts A."/>
            <person name="Saif S."/>
            <person name="Shea T."/>
            <person name="Shenoy N."/>
            <person name="Sisk P."/>
            <person name="Stolte C."/>
            <person name="Sykes S."/>
            <person name="White J."/>
            <person name="Yandava C."/>
            <person name="Izard J."/>
            <person name="Blanton J.M."/>
            <person name="Baranova O.V."/>
            <person name="Tanner A.C."/>
            <person name="Dewhirst F.E."/>
            <person name="Haas B."/>
            <person name="Nusbaum C."/>
            <person name="Birren B."/>
        </authorList>
    </citation>
    <scope>NUCLEOTIDE SEQUENCE [LARGE SCALE GENOMIC DNA]</scope>
    <source>
        <strain evidence="8">ATCC 35896 / D40 B5</strain>
    </source>
</reference>
<evidence type="ECO:0000256" key="4">
    <source>
        <dbReference type="ARBA" id="ARBA00022679"/>
    </source>
</evidence>
<dbReference type="GO" id="GO:0016020">
    <property type="term" value="C:membrane"/>
    <property type="evidence" value="ECO:0007669"/>
    <property type="project" value="UniProtKB-SubCell"/>
</dbReference>
<dbReference type="AlphaFoldDB" id="D6GSI0"/>
<comment type="similarity">
    <text evidence="2">Belongs to the glycosyltransferase 28 family.</text>
</comment>
<dbReference type="EMBL" id="CP002390">
    <property type="protein sequence ID" value="EFE28621.2"/>
    <property type="molecule type" value="Genomic_DNA"/>
</dbReference>
<dbReference type="KEGG" id="faa:HMPREF0389_00538"/>
<evidence type="ECO:0000259" key="5">
    <source>
        <dbReference type="Pfam" id="PF04101"/>
    </source>
</evidence>
<proteinExistence type="inferred from homology"/>
<dbReference type="InterPro" id="IPR050519">
    <property type="entry name" value="Glycosyltransf_28_UgtP"/>
</dbReference>
<dbReference type="Gene3D" id="3.40.50.2000">
    <property type="entry name" value="Glycogen Phosphorylase B"/>
    <property type="match status" value="1"/>
</dbReference>
<keyword evidence="8" id="KW-1185">Reference proteome</keyword>
<dbReference type="InterPro" id="IPR009695">
    <property type="entry name" value="Diacylglyc_glucosyltr_N"/>
</dbReference>
<organism evidence="7 8">
    <name type="scientific">Filifactor alocis (strain ATCC 35896 / CCUG 47790 / D40 B5)</name>
    <name type="common">Fusobacterium alocis</name>
    <dbReference type="NCBI Taxonomy" id="546269"/>
    <lineage>
        <taxon>Bacteria</taxon>
        <taxon>Bacillati</taxon>
        <taxon>Bacillota</taxon>
        <taxon>Clostridia</taxon>
        <taxon>Peptostreptococcales</taxon>
        <taxon>Filifactoraceae</taxon>
        <taxon>Filifactor</taxon>
    </lineage>
</organism>
<comment type="subcellular location">
    <subcellularLocation>
        <location evidence="1">Membrane</location>
    </subcellularLocation>
</comment>
<evidence type="ECO:0000256" key="2">
    <source>
        <dbReference type="ARBA" id="ARBA00006962"/>
    </source>
</evidence>
<dbReference type="PANTHER" id="PTHR43025:SF3">
    <property type="entry name" value="MONOGALACTOSYLDIACYLGLYCEROL SYNTHASE 1, CHLOROPLASTIC"/>
    <property type="match status" value="1"/>
</dbReference>
<dbReference type="PANTHER" id="PTHR43025">
    <property type="entry name" value="MONOGALACTOSYLDIACYLGLYCEROL SYNTHASE"/>
    <property type="match status" value="1"/>
</dbReference>
<dbReference type="HOGENOM" id="CLU_028367_0_1_9"/>
<feature type="domain" description="Diacylglycerol glucosyltransferase N-terminal" evidence="6">
    <location>
        <begin position="17"/>
        <end position="182"/>
    </location>
</feature>
<protein>
    <submittedName>
        <fullName evidence="7">Monogalactosyldiacylglycerol synthase, C-terminal domain protein</fullName>
    </submittedName>
</protein>
<accession>D6GSI0</accession>
<evidence type="ECO:0000313" key="7">
    <source>
        <dbReference type="EMBL" id="EFE28621.2"/>
    </source>
</evidence>